<dbReference type="Pfam" id="PF07681">
    <property type="entry name" value="DoxX"/>
    <property type="match status" value="1"/>
</dbReference>
<feature type="transmembrane region" description="Helical" evidence="7">
    <location>
        <begin position="76"/>
        <end position="94"/>
    </location>
</feature>
<keyword evidence="3" id="KW-1003">Cell membrane</keyword>
<keyword evidence="4 7" id="KW-0812">Transmembrane</keyword>
<comment type="subcellular location">
    <subcellularLocation>
        <location evidence="1">Cell membrane</location>
        <topology evidence="1">Multi-pass membrane protein</topology>
    </subcellularLocation>
</comment>
<evidence type="ECO:0000256" key="7">
    <source>
        <dbReference type="SAM" id="Phobius"/>
    </source>
</evidence>
<evidence type="ECO:0008006" key="10">
    <source>
        <dbReference type="Google" id="ProtNLM"/>
    </source>
</evidence>
<comment type="caution">
    <text evidence="8">The sequence shown here is derived from an EMBL/GenBank/DDBJ whole genome shotgun (WGS) entry which is preliminary data.</text>
</comment>
<keyword evidence="6 7" id="KW-0472">Membrane</keyword>
<name>A0A1F6TYI5_9PROT</name>
<keyword evidence="5 7" id="KW-1133">Transmembrane helix</keyword>
<proteinExistence type="inferred from homology"/>
<feature type="transmembrane region" description="Helical" evidence="7">
    <location>
        <begin position="106"/>
        <end position="125"/>
    </location>
</feature>
<dbReference type="InterPro" id="IPR032808">
    <property type="entry name" value="DoxX"/>
</dbReference>
<accession>A0A1F6TYI5</accession>
<evidence type="ECO:0000256" key="4">
    <source>
        <dbReference type="ARBA" id="ARBA00022692"/>
    </source>
</evidence>
<organism evidence="8 9">
    <name type="scientific">Candidatus Muproteobacteria bacterium RIFCSPLOWO2_01_FULL_60_18</name>
    <dbReference type="NCBI Taxonomy" id="1817768"/>
    <lineage>
        <taxon>Bacteria</taxon>
        <taxon>Pseudomonadati</taxon>
        <taxon>Pseudomonadota</taxon>
        <taxon>Candidatus Muproteobacteria</taxon>
    </lineage>
</organism>
<reference evidence="8 9" key="1">
    <citation type="journal article" date="2016" name="Nat. Commun.">
        <title>Thousands of microbial genomes shed light on interconnected biogeochemical processes in an aquifer system.</title>
        <authorList>
            <person name="Anantharaman K."/>
            <person name="Brown C.T."/>
            <person name="Hug L.A."/>
            <person name="Sharon I."/>
            <person name="Castelle C.J."/>
            <person name="Probst A.J."/>
            <person name="Thomas B.C."/>
            <person name="Singh A."/>
            <person name="Wilkins M.J."/>
            <person name="Karaoz U."/>
            <person name="Brodie E.L."/>
            <person name="Williams K.H."/>
            <person name="Hubbard S.S."/>
            <person name="Banfield J.F."/>
        </authorList>
    </citation>
    <scope>NUCLEOTIDE SEQUENCE [LARGE SCALE GENOMIC DNA]</scope>
</reference>
<comment type="similarity">
    <text evidence="2">Belongs to the DoxX family.</text>
</comment>
<dbReference type="PANTHER" id="PTHR33452">
    <property type="entry name" value="OXIDOREDUCTASE CATD-RELATED"/>
    <property type="match status" value="1"/>
</dbReference>
<gene>
    <name evidence="8" type="ORF">A3A87_07525</name>
</gene>
<evidence type="ECO:0000256" key="3">
    <source>
        <dbReference type="ARBA" id="ARBA00022475"/>
    </source>
</evidence>
<evidence type="ECO:0000313" key="9">
    <source>
        <dbReference type="Proteomes" id="UP000179037"/>
    </source>
</evidence>
<feature type="transmembrane region" description="Helical" evidence="7">
    <location>
        <begin position="44"/>
        <end position="64"/>
    </location>
</feature>
<dbReference type="GO" id="GO:0005886">
    <property type="term" value="C:plasma membrane"/>
    <property type="evidence" value="ECO:0007669"/>
    <property type="project" value="UniProtKB-SubCell"/>
</dbReference>
<sequence length="130" mass="14298">MFDFLDDFKPYGHWLLRIALGSVFVIHGIGNFMNLTGFAAALNVPHMVGLILVLAEIVGGVLVLSGGFMGDKMTRLGALMLIPVLLIVMYMVHWSEVSFTLSKVHVVGGIEYLLVLFLVSLYMLLKGNKT</sequence>
<dbReference type="AlphaFoldDB" id="A0A1F6TYI5"/>
<dbReference type="Proteomes" id="UP000179037">
    <property type="component" value="Unassembled WGS sequence"/>
</dbReference>
<evidence type="ECO:0000256" key="1">
    <source>
        <dbReference type="ARBA" id="ARBA00004651"/>
    </source>
</evidence>
<evidence type="ECO:0000313" key="8">
    <source>
        <dbReference type="EMBL" id="OGI50166.1"/>
    </source>
</evidence>
<dbReference type="PANTHER" id="PTHR33452:SF1">
    <property type="entry name" value="INNER MEMBRANE PROTEIN YPHA-RELATED"/>
    <property type="match status" value="1"/>
</dbReference>
<evidence type="ECO:0000256" key="5">
    <source>
        <dbReference type="ARBA" id="ARBA00022989"/>
    </source>
</evidence>
<evidence type="ECO:0000256" key="6">
    <source>
        <dbReference type="ARBA" id="ARBA00023136"/>
    </source>
</evidence>
<protein>
    <recommendedName>
        <fullName evidence="10">DoxX family protein</fullName>
    </recommendedName>
</protein>
<evidence type="ECO:0000256" key="2">
    <source>
        <dbReference type="ARBA" id="ARBA00006679"/>
    </source>
</evidence>
<feature type="transmembrane region" description="Helical" evidence="7">
    <location>
        <begin position="14"/>
        <end position="32"/>
    </location>
</feature>
<dbReference type="EMBL" id="MFTC01000077">
    <property type="protein sequence ID" value="OGI50166.1"/>
    <property type="molecule type" value="Genomic_DNA"/>
</dbReference>
<dbReference type="InterPro" id="IPR051907">
    <property type="entry name" value="DoxX-like_oxidoreductase"/>
</dbReference>